<dbReference type="EMBL" id="SHNP01000001">
    <property type="protein sequence ID" value="MCX2972529.1"/>
    <property type="molecule type" value="Genomic_DNA"/>
</dbReference>
<organism evidence="2 3">
    <name type="scientific">Candidatus Seongchinamella marina</name>
    <dbReference type="NCBI Taxonomy" id="2518990"/>
    <lineage>
        <taxon>Bacteria</taxon>
        <taxon>Pseudomonadati</taxon>
        <taxon>Pseudomonadota</taxon>
        <taxon>Gammaproteobacteria</taxon>
        <taxon>Cellvibrionales</taxon>
        <taxon>Halieaceae</taxon>
        <taxon>Seongchinamella</taxon>
    </lineage>
</organism>
<dbReference type="InterPro" id="IPR050312">
    <property type="entry name" value="IolE/XylAMocC-like"/>
</dbReference>
<evidence type="ECO:0000313" key="2">
    <source>
        <dbReference type="EMBL" id="MCX2972529.1"/>
    </source>
</evidence>
<sequence>MDALPQDQRLISLAAGVVQEFPPEDVVVAAAQAGFNAVGIWCDLATWTNERTHNVIKAIAETGITVLDIEVAWLQPGEPADSQDRFIEIAKTINAKNILCVSSEPNISDTKKRFKRLCTLTEGSDIRIVLEFLAITEIDTLDKALEVITDVAHPAGGILIDSLHLQRTGSDVGDVAKLAQQSVASRVRPRAKLLPYLQLCDASKTLKDGSTEGILEDALYLRQLPGDGELPLKDTLQAIGPDMPISLEIRSRALNEQFPDLQDRANAVFERTQQFLSTLS</sequence>
<gene>
    <name evidence="2" type="ORF">EYC87_02845</name>
</gene>
<dbReference type="PANTHER" id="PTHR12110">
    <property type="entry name" value="HYDROXYPYRUVATE ISOMERASE"/>
    <property type="match status" value="1"/>
</dbReference>
<dbReference type="GO" id="GO:0016853">
    <property type="term" value="F:isomerase activity"/>
    <property type="evidence" value="ECO:0007669"/>
    <property type="project" value="UniProtKB-KW"/>
</dbReference>
<feature type="domain" description="Xylose isomerase-like TIM barrel" evidence="1">
    <location>
        <begin position="29"/>
        <end position="257"/>
    </location>
</feature>
<dbReference type="Gene3D" id="3.20.20.150">
    <property type="entry name" value="Divalent-metal-dependent TIM barrel enzymes"/>
    <property type="match status" value="1"/>
</dbReference>
<dbReference type="SUPFAM" id="SSF51658">
    <property type="entry name" value="Xylose isomerase-like"/>
    <property type="match status" value="1"/>
</dbReference>
<comment type="caution">
    <text evidence="2">The sequence shown here is derived from an EMBL/GenBank/DDBJ whole genome shotgun (WGS) entry which is preliminary data.</text>
</comment>
<accession>A0ABT3SRN8</accession>
<dbReference type="InterPro" id="IPR013022">
    <property type="entry name" value="Xyl_isomerase-like_TIM-brl"/>
</dbReference>
<evidence type="ECO:0000259" key="1">
    <source>
        <dbReference type="Pfam" id="PF01261"/>
    </source>
</evidence>
<reference evidence="2" key="1">
    <citation type="submission" date="2019-02" db="EMBL/GenBank/DDBJ databases">
        <authorList>
            <person name="Li S.-H."/>
        </authorList>
    </citation>
    <scope>NUCLEOTIDE SEQUENCE</scope>
    <source>
        <strain evidence="2">IMCC8485</strain>
    </source>
</reference>
<keyword evidence="3" id="KW-1185">Reference proteome</keyword>
<dbReference type="RefSeq" id="WP_279251528.1">
    <property type="nucleotide sequence ID" value="NZ_SHNP01000001.1"/>
</dbReference>
<dbReference type="Proteomes" id="UP001143307">
    <property type="component" value="Unassembled WGS sequence"/>
</dbReference>
<evidence type="ECO:0000313" key="3">
    <source>
        <dbReference type="Proteomes" id="UP001143307"/>
    </source>
</evidence>
<keyword evidence="2" id="KW-0413">Isomerase</keyword>
<proteinExistence type="predicted"/>
<name>A0ABT3SRN8_9GAMM</name>
<dbReference type="Pfam" id="PF01261">
    <property type="entry name" value="AP_endonuc_2"/>
    <property type="match status" value="1"/>
</dbReference>
<dbReference type="InterPro" id="IPR036237">
    <property type="entry name" value="Xyl_isomerase-like_sf"/>
</dbReference>
<protein>
    <submittedName>
        <fullName evidence="2">Sugar phosphate isomerase/epimerase</fullName>
    </submittedName>
</protein>
<dbReference type="PANTHER" id="PTHR12110:SF48">
    <property type="entry name" value="BLL3656 PROTEIN"/>
    <property type="match status" value="1"/>
</dbReference>